<dbReference type="InterPro" id="IPR036860">
    <property type="entry name" value="SH2_dom_sf"/>
</dbReference>
<reference evidence="4" key="1">
    <citation type="submission" date="2019-12" db="UniProtKB">
        <authorList>
            <consortium name="WormBaseParasite"/>
        </authorList>
    </citation>
    <scope>IDENTIFICATION</scope>
</reference>
<evidence type="ECO:0000313" key="4">
    <source>
        <dbReference type="WBParaSite" id="TMUE_2000009362.1"/>
    </source>
</evidence>
<dbReference type="Proteomes" id="UP000046395">
    <property type="component" value="Unassembled WGS sequence"/>
</dbReference>
<dbReference type="AlphaFoldDB" id="A0A5S6QR41"/>
<evidence type="ECO:0000259" key="1">
    <source>
        <dbReference type="Pfam" id="PF23205"/>
    </source>
</evidence>
<feature type="domain" description="DUF7145" evidence="2">
    <location>
        <begin position="458"/>
        <end position="550"/>
    </location>
</feature>
<feature type="domain" description="DUF7063" evidence="1">
    <location>
        <begin position="52"/>
        <end position="136"/>
    </location>
</feature>
<protein>
    <submittedName>
        <fullName evidence="4">SH2 domain-containing protein</fullName>
    </submittedName>
</protein>
<dbReference type="SUPFAM" id="SSF55550">
    <property type="entry name" value="SH2 domain"/>
    <property type="match status" value="3"/>
</dbReference>
<dbReference type="WBParaSite" id="TMUE_2000009362.1">
    <property type="protein sequence ID" value="TMUE_2000009362.1"/>
    <property type="gene ID" value="WBGene00286113"/>
</dbReference>
<organism evidence="3 4">
    <name type="scientific">Trichuris muris</name>
    <name type="common">Mouse whipworm</name>
    <dbReference type="NCBI Taxonomy" id="70415"/>
    <lineage>
        <taxon>Eukaryota</taxon>
        <taxon>Metazoa</taxon>
        <taxon>Ecdysozoa</taxon>
        <taxon>Nematoda</taxon>
        <taxon>Enoplea</taxon>
        <taxon>Dorylaimia</taxon>
        <taxon>Trichinellida</taxon>
        <taxon>Trichuridae</taxon>
        <taxon>Trichuris</taxon>
    </lineage>
</organism>
<evidence type="ECO:0000313" key="3">
    <source>
        <dbReference type="Proteomes" id="UP000046395"/>
    </source>
</evidence>
<dbReference type="InterPro" id="IPR055491">
    <property type="entry name" value="DUF7063"/>
</dbReference>
<dbReference type="Pfam" id="PF23205">
    <property type="entry name" value="DUF7063"/>
    <property type="match status" value="2"/>
</dbReference>
<accession>A0A5S6QR41</accession>
<feature type="domain" description="DUF7145" evidence="2">
    <location>
        <begin position="171"/>
        <end position="273"/>
    </location>
</feature>
<dbReference type="InterPro" id="IPR055569">
    <property type="entry name" value="DUF7145"/>
</dbReference>
<feature type="domain" description="DUF7063" evidence="1">
    <location>
        <begin position="326"/>
        <end position="411"/>
    </location>
</feature>
<proteinExistence type="predicted"/>
<name>A0A5S6QR41_TRIMR</name>
<keyword evidence="3" id="KW-1185">Reference proteome</keyword>
<sequence length="564" mass="64159">MYFSKTPLQLIPKKKPERRPSDGRWSFLSRAKASKHADDCGLLGDLPGRPLHALPYFHGVLTVAEIGQLGLVAGEFLIFLNKDRKLETTLAVMDEEGELICKVIHQNKGHYFWIRPEDQNLRFSIIEHLIVYYITYKEKIEKNAGFFTILRKPTQNSSLVQELLVEACEATTCLSYCYGKLSDGDVANLLVEDGDYLIREVSLEGGSAFQVCVFWDKVVKMAMTTSDLPDELLLLPRASEYEPTEGVSQLDHLLKSLVAGKCVVDGVQFKHAVCDSKRKETQCQREAAAKMARMVAFEEAAETTAWLKLPNRQFSLLNHRAPRPLHLLSYYHGVITEAKANSQLSCVGDFLVYINVNTEQLYVAAYEHIQNLQIWWHVNIFCSAGTGYFWIRPEDEQEKFTCVELLIAYYQKTQTPLKSVSVIEQLKDEQAGDLFCITTPVTSPDYGKHVNVQYTDCAEELSYHFGNISDKKVDRLLKNYGDYLLRNNEFGQPFLSIRWGDKVVNHQIPYNSAIGRTVLPRKSEAEPVESIFSIDQYVKSLVRCQHSVDGAVPKTAIHERPRRS</sequence>
<evidence type="ECO:0000259" key="2">
    <source>
        <dbReference type="Pfam" id="PF23638"/>
    </source>
</evidence>
<dbReference type="Gene3D" id="3.30.505.10">
    <property type="entry name" value="SH2 domain"/>
    <property type="match status" value="3"/>
</dbReference>
<dbReference type="Pfam" id="PF23638">
    <property type="entry name" value="DUF7145"/>
    <property type="match status" value="2"/>
</dbReference>